<organism evidence="1 2">
    <name type="scientific">Leptospira yasudae</name>
    <dbReference type="NCBI Taxonomy" id="2202201"/>
    <lineage>
        <taxon>Bacteria</taxon>
        <taxon>Pseudomonadati</taxon>
        <taxon>Spirochaetota</taxon>
        <taxon>Spirochaetia</taxon>
        <taxon>Leptospirales</taxon>
        <taxon>Leptospiraceae</taxon>
        <taxon>Leptospira</taxon>
    </lineage>
</organism>
<gene>
    <name evidence="1" type="ORF">EHQ83_13635</name>
</gene>
<comment type="caution">
    <text evidence="1">The sequence shown here is derived from an EMBL/GenBank/DDBJ whole genome shotgun (WGS) entry which is preliminary data.</text>
</comment>
<sequence>FALEEILKKNQVSSYSILEYDLEPSRDPNLPEKQYKEKIAVRFADPNRYYKFTDSKKILDFTLRTYQLR</sequence>
<protein>
    <submittedName>
        <fullName evidence="1">Uncharacterized protein</fullName>
    </submittedName>
</protein>
<proteinExistence type="predicted"/>
<dbReference type="EMBL" id="RQGM01000056">
    <property type="protein sequence ID" value="TGL82594.1"/>
    <property type="molecule type" value="Genomic_DNA"/>
</dbReference>
<accession>A0A7I0ILU0</accession>
<feature type="non-terminal residue" evidence="1">
    <location>
        <position position="1"/>
    </location>
</feature>
<dbReference type="AlphaFoldDB" id="A0A7I0ILU0"/>
<evidence type="ECO:0000313" key="1">
    <source>
        <dbReference type="EMBL" id="TGL82594.1"/>
    </source>
</evidence>
<dbReference type="Proteomes" id="UP000297613">
    <property type="component" value="Unassembled WGS sequence"/>
</dbReference>
<name>A0A7I0ILU0_9LEPT</name>
<evidence type="ECO:0000313" key="2">
    <source>
        <dbReference type="Proteomes" id="UP000297613"/>
    </source>
</evidence>
<reference evidence="1 2" key="1">
    <citation type="journal article" date="2019" name="PLoS Negl. Trop. Dis.">
        <title>Revisiting the worldwide diversity of Leptospira species in the environment.</title>
        <authorList>
            <person name="Vincent A.T."/>
            <person name="Schiettekatte O."/>
            <person name="Bourhy P."/>
            <person name="Veyrier F.J."/>
            <person name="Picardeau M."/>
        </authorList>
    </citation>
    <scope>NUCLEOTIDE SEQUENCE [LARGE SCALE GENOMIC DNA]</scope>
    <source>
        <strain evidence="1 2">201702445</strain>
    </source>
</reference>